<dbReference type="InterPro" id="IPR013325">
    <property type="entry name" value="RNA_pol_sigma_r2"/>
</dbReference>
<evidence type="ECO:0000256" key="3">
    <source>
        <dbReference type="ARBA" id="ARBA00023082"/>
    </source>
</evidence>
<dbReference type="Gene3D" id="1.10.1740.10">
    <property type="match status" value="1"/>
</dbReference>
<dbReference type="Gene3D" id="1.10.10.10">
    <property type="entry name" value="Winged helix-like DNA-binding domain superfamily/Winged helix DNA-binding domain"/>
    <property type="match status" value="1"/>
</dbReference>
<feature type="domain" description="RNA polymerase sigma factor 70 region 4 type 2" evidence="7">
    <location>
        <begin position="127"/>
        <end position="178"/>
    </location>
</feature>
<dbReference type="PANTHER" id="PTHR43133:SF50">
    <property type="entry name" value="ECF RNA POLYMERASE SIGMA FACTOR SIGM"/>
    <property type="match status" value="1"/>
</dbReference>
<reference evidence="9" key="1">
    <citation type="journal article" date="2019" name="Int. J. Syst. Evol. Microbiol.">
        <title>The Global Catalogue of Microorganisms (GCM) 10K type strain sequencing project: providing services to taxonomists for standard genome sequencing and annotation.</title>
        <authorList>
            <consortium name="The Broad Institute Genomics Platform"/>
            <consortium name="The Broad Institute Genome Sequencing Center for Infectious Disease"/>
            <person name="Wu L."/>
            <person name="Ma J."/>
        </authorList>
    </citation>
    <scope>NUCLEOTIDE SEQUENCE [LARGE SCALE GENOMIC DNA]</scope>
    <source>
        <strain evidence="9">JCM 17441</strain>
    </source>
</reference>
<dbReference type="SUPFAM" id="SSF88659">
    <property type="entry name" value="Sigma3 and sigma4 domains of RNA polymerase sigma factors"/>
    <property type="match status" value="1"/>
</dbReference>
<dbReference type="InterPro" id="IPR036388">
    <property type="entry name" value="WH-like_DNA-bd_sf"/>
</dbReference>
<feature type="domain" description="RNA polymerase sigma-70 region 2" evidence="6">
    <location>
        <begin position="39"/>
        <end position="105"/>
    </location>
</feature>
<evidence type="ECO:0000256" key="2">
    <source>
        <dbReference type="ARBA" id="ARBA00023015"/>
    </source>
</evidence>
<sequence length="192" mass="21279">MVAAARGSAANEVDLGCMGLVPDRSSAPLAVAPEFADFYSATFPQLLTQLHAFVGDRAEAQDLVQEAYTRAFARWEAISRFEDPTGWVRRVAWNLAISRWRRAKRLLHFRRDLAPADVDGPDGLALDLTRALAKLPPTYRQAVILHYVADLPVRDIATFTGAAEGTVKARLHRARTMLNELLSLDDGRSHND</sequence>
<dbReference type="Proteomes" id="UP001500620">
    <property type="component" value="Unassembled WGS sequence"/>
</dbReference>
<dbReference type="InterPro" id="IPR013324">
    <property type="entry name" value="RNA_pol_sigma_r3/r4-like"/>
</dbReference>
<dbReference type="EMBL" id="BAABAT010000029">
    <property type="protein sequence ID" value="GAA4257857.1"/>
    <property type="molecule type" value="Genomic_DNA"/>
</dbReference>
<dbReference type="InterPro" id="IPR007627">
    <property type="entry name" value="RNA_pol_sigma70_r2"/>
</dbReference>
<evidence type="ECO:0000313" key="8">
    <source>
        <dbReference type="EMBL" id="GAA4257857.1"/>
    </source>
</evidence>
<dbReference type="Pfam" id="PF08281">
    <property type="entry name" value="Sigma70_r4_2"/>
    <property type="match status" value="1"/>
</dbReference>
<evidence type="ECO:0000256" key="4">
    <source>
        <dbReference type="ARBA" id="ARBA00023125"/>
    </source>
</evidence>
<organism evidence="8 9">
    <name type="scientific">Dactylosporangium darangshiense</name>
    <dbReference type="NCBI Taxonomy" id="579108"/>
    <lineage>
        <taxon>Bacteria</taxon>
        <taxon>Bacillati</taxon>
        <taxon>Actinomycetota</taxon>
        <taxon>Actinomycetes</taxon>
        <taxon>Micromonosporales</taxon>
        <taxon>Micromonosporaceae</taxon>
        <taxon>Dactylosporangium</taxon>
    </lineage>
</organism>
<keyword evidence="2" id="KW-0805">Transcription regulation</keyword>
<gene>
    <name evidence="8" type="ORF">GCM10022255_076260</name>
</gene>
<comment type="similarity">
    <text evidence="1">Belongs to the sigma-70 factor family. ECF subfamily.</text>
</comment>
<keyword evidence="3" id="KW-0731">Sigma factor</keyword>
<evidence type="ECO:0000256" key="5">
    <source>
        <dbReference type="ARBA" id="ARBA00023163"/>
    </source>
</evidence>
<evidence type="ECO:0000313" key="9">
    <source>
        <dbReference type="Proteomes" id="UP001500620"/>
    </source>
</evidence>
<dbReference type="NCBIfam" id="TIGR02983">
    <property type="entry name" value="SigE-fam_strep"/>
    <property type="match status" value="1"/>
</dbReference>
<evidence type="ECO:0000259" key="7">
    <source>
        <dbReference type="Pfam" id="PF08281"/>
    </source>
</evidence>
<dbReference type="InterPro" id="IPR014325">
    <property type="entry name" value="RNA_pol_sigma-E_actinobac"/>
</dbReference>
<comment type="caution">
    <text evidence="8">The sequence shown here is derived from an EMBL/GenBank/DDBJ whole genome shotgun (WGS) entry which is preliminary data.</text>
</comment>
<keyword evidence="4" id="KW-0238">DNA-binding</keyword>
<dbReference type="NCBIfam" id="TIGR02937">
    <property type="entry name" value="sigma70-ECF"/>
    <property type="match status" value="1"/>
</dbReference>
<proteinExistence type="inferred from homology"/>
<name>A0ABP8DKM3_9ACTN</name>
<dbReference type="InterPro" id="IPR039425">
    <property type="entry name" value="RNA_pol_sigma-70-like"/>
</dbReference>
<dbReference type="Pfam" id="PF04542">
    <property type="entry name" value="Sigma70_r2"/>
    <property type="match status" value="1"/>
</dbReference>
<evidence type="ECO:0000259" key="6">
    <source>
        <dbReference type="Pfam" id="PF04542"/>
    </source>
</evidence>
<protein>
    <submittedName>
        <fullName evidence="8">SigE family RNA polymerase sigma factor</fullName>
    </submittedName>
</protein>
<dbReference type="SUPFAM" id="SSF88946">
    <property type="entry name" value="Sigma2 domain of RNA polymerase sigma factors"/>
    <property type="match status" value="1"/>
</dbReference>
<dbReference type="PANTHER" id="PTHR43133">
    <property type="entry name" value="RNA POLYMERASE ECF-TYPE SIGMA FACTO"/>
    <property type="match status" value="1"/>
</dbReference>
<dbReference type="CDD" id="cd06171">
    <property type="entry name" value="Sigma70_r4"/>
    <property type="match status" value="1"/>
</dbReference>
<accession>A0ABP8DKM3</accession>
<keyword evidence="5" id="KW-0804">Transcription</keyword>
<dbReference type="InterPro" id="IPR014284">
    <property type="entry name" value="RNA_pol_sigma-70_dom"/>
</dbReference>
<keyword evidence="9" id="KW-1185">Reference proteome</keyword>
<evidence type="ECO:0000256" key="1">
    <source>
        <dbReference type="ARBA" id="ARBA00010641"/>
    </source>
</evidence>
<dbReference type="InterPro" id="IPR013249">
    <property type="entry name" value="RNA_pol_sigma70_r4_t2"/>
</dbReference>